<dbReference type="Proteomes" id="UP001171902">
    <property type="component" value="Unassembled WGS sequence"/>
</dbReference>
<dbReference type="Pfam" id="PF12728">
    <property type="entry name" value="HTH_17"/>
    <property type="match status" value="1"/>
</dbReference>
<dbReference type="InterPro" id="IPR041657">
    <property type="entry name" value="HTH_17"/>
</dbReference>
<reference evidence="2" key="1">
    <citation type="submission" date="2023-06" db="EMBL/GenBank/DDBJ databases">
        <title>Gycomyces niveus sp.nov., a novel actinomycete isolated from soil in Shouguang.</title>
        <authorList>
            <person name="Yang X."/>
            <person name="Zhao J."/>
        </authorList>
    </citation>
    <scope>NUCLEOTIDE SEQUENCE</scope>
    <source>
        <strain evidence="2">NEAU C2</strain>
    </source>
</reference>
<gene>
    <name evidence="2" type="ORF">QWI33_10165</name>
</gene>
<proteinExistence type="predicted"/>
<feature type="domain" description="Helix-turn-helix" evidence="1">
    <location>
        <begin position="32"/>
        <end position="76"/>
    </location>
</feature>
<dbReference type="EMBL" id="JAUEMJ010000002">
    <property type="protein sequence ID" value="MDN3240092.1"/>
    <property type="molecule type" value="Genomic_DNA"/>
</dbReference>
<dbReference type="RefSeq" id="WP_289957139.1">
    <property type="nucleotide sequence ID" value="NZ_JAUEMJ010000002.1"/>
</dbReference>
<organism evidence="2 3">
    <name type="scientific">Glycomyces tritici</name>
    <dbReference type="NCBI Taxonomy" id="2665176"/>
    <lineage>
        <taxon>Bacteria</taxon>
        <taxon>Bacillati</taxon>
        <taxon>Actinomycetota</taxon>
        <taxon>Actinomycetes</taxon>
        <taxon>Glycomycetales</taxon>
        <taxon>Glycomycetaceae</taxon>
        <taxon>Glycomyces</taxon>
    </lineage>
</organism>
<comment type="caution">
    <text evidence="2">The sequence shown here is derived from an EMBL/GenBank/DDBJ whole genome shotgun (WGS) entry which is preliminary data.</text>
</comment>
<evidence type="ECO:0000313" key="3">
    <source>
        <dbReference type="Proteomes" id="UP001171902"/>
    </source>
</evidence>
<protein>
    <submittedName>
        <fullName evidence="2">Helix-turn-helix domain-containing protein</fullName>
    </submittedName>
</protein>
<evidence type="ECO:0000313" key="2">
    <source>
        <dbReference type="EMBL" id="MDN3240092.1"/>
    </source>
</evidence>
<keyword evidence="3" id="KW-1185">Reference proteome</keyword>
<name>A0ABT7YNA4_9ACTN</name>
<evidence type="ECO:0000259" key="1">
    <source>
        <dbReference type="Pfam" id="PF12728"/>
    </source>
</evidence>
<sequence>MTPNAKVGPSSVVIDEIWTVERVKSLGVMTNVETAAQILGIGRTVAYRLAKDGQFPVQVLRIGHSYRVPVLRLLELLGAPDPMLERERVERDRILID</sequence>
<accession>A0ABT7YNA4</accession>